<dbReference type="SUPFAM" id="SSF48371">
    <property type="entry name" value="ARM repeat"/>
    <property type="match status" value="2"/>
</dbReference>
<sequence>MAVLVLVVVLAVLAVVLLTGRWWQRRAAARRAARIAPGRPALVALAAGDGDPTLLDRLATLPRSQWRALEPVVVSMLGKLRGDARGVLVGLLERRGAVDRALRDARRRRPAVRARAAHLLGLVGGPGATARLVVLLADRDADVRAVAARSLGRLGDPSAASPLVRALTGTSAGVPHQAVVPALARIGPPARTALLAAADHPDPTVRARVVEALGLVGAVDAAPRLVRALESDGAADVRLRAARALGRLGVPAAVDPLLAATGGHEPTALRVTAAQALGVLGARRAVPVLAGLVADPHHWVAHTAAAALVAVGPDGVAALHELGRAADRCGVAAEHAREALTAAPGAGAAA</sequence>
<protein>
    <submittedName>
        <fullName evidence="1">HEAT repeat domain-containing protein</fullName>
    </submittedName>
</protein>
<proteinExistence type="predicted"/>
<dbReference type="Pfam" id="PF13646">
    <property type="entry name" value="HEAT_2"/>
    <property type="match status" value="2"/>
</dbReference>
<dbReference type="EMBL" id="JAQZAO010000001">
    <property type="protein sequence ID" value="MDD7964421.1"/>
    <property type="molecule type" value="Genomic_DNA"/>
</dbReference>
<dbReference type="InterPro" id="IPR004155">
    <property type="entry name" value="PBS_lyase_HEAT"/>
</dbReference>
<organism evidence="1 2">
    <name type="scientific">Actinomycetospora lemnae</name>
    <dbReference type="NCBI Taxonomy" id="3019891"/>
    <lineage>
        <taxon>Bacteria</taxon>
        <taxon>Bacillati</taxon>
        <taxon>Actinomycetota</taxon>
        <taxon>Actinomycetes</taxon>
        <taxon>Pseudonocardiales</taxon>
        <taxon>Pseudonocardiaceae</taxon>
        <taxon>Actinomycetospora</taxon>
    </lineage>
</organism>
<evidence type="ECO:0000313" key="2">
    <source>
        <dbReference type="Proteomes" id="UP001300763"/>
    </source>
</evidence>
<accession>A0ABT5SNK9</accession>
<keyword evidence="2" id="KW-1185">Reference proteome</keyword>
<dbReference type="InterPro" id="IPR016024">
    <property type="entry name" value="ARM-type_fold"/>
</dbReference>
<dbReference type="PANTHER" id="PTHR12697:SF5">
    <property type="entry name" value="DEOXYHYPUSINE HYDROXYLASE"/>
    <property type="match status" value="1"/>
</dbReference>
<gene>
    <name evidence="1" type="ORF">PGB27_03590</name>
</gene>
<dbReference type="RefSeq" id="WP_274198948.1">
    <property type="nucleotide sequence ID" value="NZ_JAQZAO010000001.1"/>
</dbReference>
<dbReference type="PANTHER" id="PTHR12697">
    <property type="entry name" value="PBS LYASE HEAT-LIKE PROTEIN"/>
    <property type="match status" value="1"/>
</dbReference>
<comment type="caution">
    <text evidence="1">The sequence shown here is derived from an EMBL/GenBank/DDBJ whole genome shotgun (WGS) entry which is preliminary data.</text>
</comment>
<evidence type="ECO:0000313" key="1">
    <source>
        <dbReference type="EMBL" id="MDD7964421.1"/>
    </source>
</evidence>
<dbReference type="Gene3D" id="1.25.10.10">
    <property type="entry name" value="Leucine-rich Repeat Variant"/>
    <property type="match status" value="2"/>
</dbReference>
<name>A0ABT5SNK9_9PSEU</name>
<dbReference type="InterPro" id="IPR011989">
    <property type="entry name" value="ARM-like"/>
</dbReference>
<dbReference type="Proteomes" id="UP001300763">
    <property type="component" value="Unassembled WGS sequence"/>
</dbReference>
<dbReference type="SMART" id="SM00567">
    <property type="entry name" value="EZ_HEAT"/>
    <property type="match status" value="7"/>
</dbReference>
<reference evidence="1 2" key="1">
    <citation type="submission" date="2023-02" db="EMBL/GenBank/DDBJ databases">
        <title>Genome sequencing required for Actinomycetospora new species description.</title>
        <authorList>
            <person name="Saimee Y."/>
            <person name="Duangmal K."/>
        </authorList>
    </citation>
    <scope>NUCLEOTIDE SEQUENCE [LARGE SCALE GENOMIC DNA]</scope>
    <source>
        <strain evidence="1 2">DW7H6</strain>
    </source>
</reference>